<feature type="compositionally biased region" description="Polar residues" evidence="1">
    <location>
        <begin position="1150"/>
        <end position="1201"/>
    </location>
</feature>
<feature type="domain" description="Ras-associating" evidence="3">
    <location>
        <begin position="613"/>
        <end position="692"/>
    </location>
</feature>
<dbReference type="InterPro" id="IPR053039">
    <property type="entry name" value="Polarity_Bud-Selection_Reg"/>
</dbReference>
<feature type="compositionally biased region" description="Basic and acidic residues" evidence="1">
    <location>
        <begin position="1229"/>
        <end position="1240"/>
    </location>
</feature>
<dbReference type="EMBL" id="KZ995041">
    <property type="protein sequence ID" value="RKO91496.1"/>
    <property type="molecule type" value="Genomic_DNA"/>
</dbReference>
<dbReference type="OrthoDB" id="196165at2759"/>
<dbReference type="Gene3D" id="3.10.20.90">
    <property type="entry name" value="Phosphatidylinositol 3-kinase Catalytic Subunit, Chain A, domain 1"/>
    <property type="match status" value="2"/>
</dbReference>
<keyword evidence="5" id="KW-1185">Reference proteome</keyword>
<evidence type="ECO:0000259" key="3">
    <source>
        <dbReference type="PROSITE" id="PS50200"/>
    </source>
</evidence>
<feature type="compositionally biased region" description="Acidic residues" evidence="1">
    <location>
        <begin position="483"/>
        <end position="496"/>
    </location>
</feature>
<dbReference type="PROSITE" id="PS50200">
    <property type="entry name" value="RA"/>
    <property type="match status" value="1"/>
</dbReference>
<feature type="chain" id="PRO_5020262218" description="Ras-associating domain-containing protein" evidence="2">
    <location>
        <begin position="18"/>
        <end position="1317"/>
    </location>
</feature>
<name>A0A4P9WLH2_9FUNG</name>
<evidence type="ECO:0000313" key="5">
    <source>
        <dbReference type="Proteomes" id="UP000269721"/>
    </source>
</evidence>
<dbReference type="PANTHER" id="PTHR47775">
    <property type="entry name" value="BUD SITE SELECTION PROTEIN 14"/>
    <property type="match status" value="1"/>
</dbReference>
<feature type="region of interest" description="Disordered" evidence="1">
    <location>
        <begin position="832"/>
        <end position="865"/>
    </location>
</feature>
<dbReference type="InterPro" id="IPR029071">
    <property type="entry name" value="Ubiquitin-like_domsf"/>
</dbReference>
<feature type="compositionally biased region" description="Low complexity" evidence="1">
    <location>
        <begin position="1071"/>
        <end position="1088"/>
    </location>
</feature>
<feature type="region of interest" description="Disordered" evidence="1">
    <location>
        <begin position="955"/>
        <end position="1107"/>
    </location>
</feature>
<sequence>MKPTFIVLASALAMSSAAPLAPTPTTIDRSHAGTITPIIHKAASGSRTHKPSVHHRGNGIKNFCSFDLTHHPLTSEETLLEVNKLCPANATAAELRSIFDTIQRVDVTILHPAAFAAPANTPKSKALKCQLYRNIVLEQTCEHRADAILKTSAARVARIEASTRDAATKVDQFCKGADAKLFMDVPAAMATDARFRDRALDRVAFAKIDISKKPLDGSQSEAVAQFVCPASASSALLESNRRVAEDADLDLFNHAIKAAGMDAAKVQALTCERARNDILKNVCTINYYTIMNKSPEELASAKASLAASISDVNEFCTGIQTTVGPPQSPARRELPPPPRSSPSKPSRASEHPVPFAPGLVAVMSAVEDDDSPDSPAPIDPDEPIDFGLVYALHTFVANLEGQVCVLKGDSLDLLDDSNSYWWLVKCLKTDETPYERLARLNKQKNVEVTAVLEHDFADPDRISVAKARGPRRNVFFAENHEEFIEDSEDDDDDNDGEFGSPPFPVGSGVANGVGGSLGRANSVKKESAVAVGAAQESGSLGRNFLSKLLLRGNSKKKNVGSPPTEAPPAGVRSLDRSPTSATSSSPVTPTSLQPSSDAVSGLRENVSCLRQQPLNVLRIYAGNVDLKATFKTVALKESTTAIELIDAALKRFRVPGATPDEYYVSVLHMDSQEKRVNDTEKISSVLASLRTRHLPGVSDASPVAPARGQISAIRMNDDNLIKVLINKKLNLFEKNYHLVRIFMFDEHDATGKIRTYKTIGIGSEAVVTDLIELARKKFKLGAEDGVEYTVHSILNDEETLRDGSERVYSILMESKGSAEDMNFVLRRQRVPSTRSVTATDGVSSSSPQPSPTEAPLPSAQRNSGLGASLMSDLESILSSKPVFLEELPPSAASSMQSLYGTAGGAGGSGTTTPKSLSRQQSLEGSLDSLDAGGAGARGAAGTKAGAQSLFTGTETWLGAGSGASTPPSGSGSTVPSRQSSLPRSASKLAVRSESLAAGSAQTRTAPRSGVPVEAVAPAPAPSQTSSPPRRRSAQPESPSPQRRPSAQPESSPSPPRRPSAQPESPSPPRRPSALPESPSPQRASSRQSVTPPGSPNGLQVASPLRGSRANFEAMEAYLEEILKEDTDPTRLESLEEAFRRASAPPIAAPDTTTYSDSGLNAMLRSQKQSAISRKGSQASLSESLGTQAPPSRKGSQASLTDSAPPGTPPPRSGSFRTSLSQVFSDIEADIEKELEGRRAPSETTLATVDEQPAPRELPLAVATPEPEPVPADIAVLAVEKFKDAEALLGNMQRVCRPSRHSPILTADGLDRGAGSID</sequence>
<dbReference type="GO" id="GO:0015630">
    <property type="term" value="C:microtubule cytoskeleton"/>
    <property type="evidence" value="ECO:0007669"/>
    <property type="project" value="TreeGrafter"/>
</dbReference>
<feature type="compositionally biased region" description="Low complexity" evidence="1">
    <location>
        <begin position="1034"/>
        <end position="1050"/>
    </location>
</feature>
<feature type="compositionally biased region" description="Polar residues" evidence="1">
    <location>
        <begin position="1214"/>
        <end position="1223"/>
    </location>
</feature>
<dbReference type="PANTHER" id="PTHR47775:SF1">
    <property type="entry name" value="BUD SITE SELECTION PROTEIN 14"/>
    <property type="match status" value="1"/>
</dbReference>
<accession>A0A4P9WLH2</accession>
<gene>
    <name evidence="4" type="ORF">BDK51DRAFT_45614</name>
</gene>
<dbReference type="SUPFAM" id="SSF50044">
    <property type="entry name" value="SH3-domain"/>
    <property type="match status" value="1"/>
</dbReference>
<dbReference type="Pfam" id="PF00788">
    <property type="entry name" value="RA"/>
    <property type="match status" value="2"/>
</dbReference>
<feature type="region of interest" description="Disordered" evidence="1">
    <location>
        <begin position="1121"/>
        <end position="1254"/>
    </location>
</feature>
<evidence type="ECO:0000256" key="1">
    <source>
        <dbReference type="SAM" id="MobiDB-lite"/>
    </source>
</evidence>
<feature type="region of interest" description="Disordered" evidence="1">
    <location>
        <begin position="482"/>
        <end position="512"/>
    </location>
</feature>
<evidence type="ECO:0000256" key="2">
    <source>
        <dbReference type="SAM" id="SignalP"/>
    </source>
</evidence>
<dbReference type="Proteomes" id="UP000269721">
    <property type="component" value="Unassembled WGS sequence"/>
</dbReference>
<evidence type="ECO:0000313" key="4">
    <source>
        <dbReference type="EMBL" id="RKO91496.1"/>
    </source>
</evidence>
<feature type="signal peptide" evidence="2">
    <location>
        <begin position="1"/>
        <end position="17"/>
    </location>
</feature>
<protein>
    <recommendedName>
        <fullName evidence="3">Ras-associating domain-containing protein</fullName>
    </recommendedName>
</protein>
<reference evidence="5" key="1">
    <citation type="journal article" date="2018" name="Nat. Microbiol.">
        <title>Leveraging single-cell genomics to expand the fungal tree of life.</title>
        <authorList>
            <person name="Ahrendt S.R."/>
            <person name="Quandt C.A."/>
            <person name="Ciobanu D."/>
            <person name="Clum A."/>
            <person name="Salamov A."/>
            <person name="Andreopoulos B."/>
            <person name="Cheng J.F."/>
            <person name="Woyke T."/>
            <person name="Pelin A."/>
            <person name="Henrissat B."/>
            <person name="Reynolds N.K."/>
            <person name="Benny G.L."/>
            <person name="Smith M.E."/>
            <person name="James T.Y."/>
            <person name="Grigoriev I.V."/>
        </authorList>
    </citation>
    <scope>NUCLEOTIDE SEQUENCE [LARGE SCALE GENOMIC DNA]</scope>
</reference>
<dbReference type="GO" id="GO:0008104">
    <property type="term" value="P:intracellular protein localization"/>
    <property type="evidence" value="ECO:0007669"/>
    <property type="project" value="TreeGrafter"/>
</dbReference>
<proteinExistence type="predicted"/>
<dbReference type="SMART" id="SM00314">
    <property type="entry name" value="RA"/>
    <property type="match status" value="2"/>
</dbReference>
<feature type="region of interest" description="Disordered" evidence="1">
    <location>
        <begin position="894"/>
        <end position="940"/>
    </location>
</feature>
<organism evidence="4 5">
    <name type="scientific">Blyttiomyces helicus</name>
    <dbReference type="NCBI Taxonomy" id="388810"/>
    <lineage>
        <taxon>Eukaryota</taxon>
        <taxon>Fungi</taxon>
        <taxon>Fungi incertae sedis</taxon>
        <taxon>Chytridiomycota</taxon>
        <taxon>Chytridiomycota incertae sedis</taxon>
        <taxon>Chytridiomycetes</taxon>
        <taxon>Chytridiomycetes incertae sedis</taxon>
        <taxon>Blyttiomyces</taxon>
    </lineage>
</organism>
<feature type="compositionally biased region" description="Basic and acidic residues" evidence="1">
    <location>
        <begin position="1121"/>
        <end position="1139"/>
    </location>
</feature>
<dbReference type="GO" id="GO:0030950">
    <property type="term" value="P:establishment or maintenance of actin cytoskeleton polarity"/>
    <property type="evidence" value="ECO:0007669"/>
    <property type="project" value="TreeGrafter"/>
</dbReference>
<feature type="compositionally biased region" description="Low complexity" evidence="1">
    <location>
        <begin position="962"/>
        <end position="973"/>
    </location>
</feature>
<feature type="compositionally biased region" description="Low complexity" evidence="1">
    <location>
        <begin position="1010"/>
        <end position="1027"/>
    </location>
</feature>
<dbReference type="GO" id="GO:0051286">
    <property type="term" value="C:cell tip"/>
    <property type="evidence" value="ECO:0007669"/>
    <property type="project" value="TreeGrafter"/>
</dbReference>
<feature type="region of interest" description="Disordered" evidence="1">
    <location>
        <begin position="318"/>
        <end position="352"/>
    </location>
</feature>
<feature type="compositionally biased region" description="Polar residues" evidence="1">
    <location>
        <begin position="913"/>
        <end position="923"/>
    </location>
</feature>
<dbReference type="SUPFAM" id="SSF54236">
    <property type="entry name" value="Ubiquitin-like"/>
    <property type="match status" value="1"/>
</dbReference>
<feature type="compositionally biased region" description="Low complexity" evidence="1">
    <location>
        <begin position="577"/>
        <end position="596"/>
    </location>
</feature>
<feature type="compositionally biased region" description="Polar residues" evidence="1">
    <location>
        <begin position="974"/>
        <end position="983"/>
    </location>
</feature>
<dbReference type="GO" id="GO:0007165">
    <property type="term" value="P:signal transduction"/>
    <property type="evidence" value="ECO:0007669"/>
    <property type="project" value="InterPro"/>
</dbReference>
<dbReference type="InterPro" id="IPR000159">
    <property type="entry name" value="RA_dom"/>
</dbReference>
<feature type="compositionally biased region" description="Polar residues" evidence="1">
    <location>
        <begin position="832"/>
        <end position="847"/>
    </location>
</feature>
<keyword evidence="2" id="KW-0732">Signal</keyword>
<feature type="region of interest" description="Disordered" evidence="1">
    <location>
        <begin position="554"/>
        <end position="599"/>
    </location>
</feature>
<dbReference type="InterPro" id="IPR036028">
    <property type="entry name" value="SH3-like_dom_sf"/>
</dbReference>